<dbReference type="RefSeq" id="WP_062707437.1">
    <property type="nucleotide sequence ID" value="NZ_CAWRCI010000011.1"/>
</dbReference>
<dbReference type="Proteomes" id="UP000073601">
    <property type="component" value="Unassembled WGS sequence"/>
</dbReference>
<accession>A0A128F2M3</accession>
<proteinExistence type="predicted"/>
<keyword evidence="1" id="KW-1133">Transmembrane helix</keyword>
<dbReference type="AlphaFoldDB" id="A0A128F2M3"/>
<name>A0A128F2M3_9GAMM</name>
<protein>
    <submittedName>
        <fullName evidence="2">Uncharacterized protein</fullName>
    </submittedName>
</protein>
<dbReference type="OrthoDB" id="5917393at2"/>
<keyword evidence="1" id="KW-0472">Membrane</keyword>
<evidence type="ECO:0000256" key="1">
    <source>
        <dbReference type="SAM" id="Phobius"/>
    </source>
</evidence>
<evidence type="ECO:0000313" key="2">
    <source>
        <dbReference type="EMBL" id="CZF80654.1"/>
    </source>
</evidence>
<keyword evidence="3" id="KW-1185">Reference proteome</keyword>
<keyword evidence="1" id="KW-0812">Transmembrane</keyword>
<gene>
    <name evidence="2" type="ORF">GMA8713_01540</name>
</gene>
<sequence length="97" mass="11519">MELDRRFYRWGEERRYGKFSHIIRTALFFSIVLLSSRLTTLFIYEPVSTIDVFFIHFPSQLLMIILVSALLGTLGWYIKEARYKSKARRRGLPITSL</sequence>
<reference evidence="3" key="1">
    <citation type="submission" date="2016-02" db="EMBL/GenBank/DDBJ databases">
        <authorList>
            <person name="Rodrigo-Torres Lidia"/>
            <person name="Arahal R.David."/>
        </authorList>
    </citation>
    <scope>NUCLEOTIDE SEQUENCE [LARGE SCALE GENOMIC DNA]</scope>
    <source>
        <strain evidence="3">CECT 8713</strain>
    </source>
</reference>
<dbReference type="EMBL" id="FIZY01000011">
    <property type="protein sequence ID" value="CZF80654.1"/>
    <property type="molecule type" value="Genomic_DNA"/>
</dbReference>
<evidence type="ECO:0000313" key="3">
    <source>
        <dbReference type="Proteomes" id="UP000073601"/>
    </source>
</evidence>
<feature type="transmembrane region" description="Helical" evidence="1">
    <location>
        <begin position="55"/>
        <end position="78"/>
    </location>
</feature>
<organism evidence="2 3">
    <name type="scientific">Grimontia marina</name>
    <dbReference type="NCBI Taxonomy" id="646534"/>
    <lineage>
        <taxon>Bacteria</taxon>
        <taxon>Pseudomonadati</taxon>
        <taxon>Pseudomonadota</taxon>
        <taxon>Gammaproteobacteria</taxon>
        <taxon>Vibrionales</taxon>
        <taxon>Vibrionaceae</taxon>
        <taxon>Grimontia</taxon>
    </lineage>
</organism>
<feature type="transmembrane region" description="Helical" evidence="1">
    <location>
        <begin position="21"/>
        <end position="43"/>
    </location>
</feature>